<evidence type="ECO:0000256" key="2">
    <source>
        <dbReference type="SAM" id="SignalP"/>
    </source>
</evidence>
<dbReference type="EMBL" id="JAPDNT010000027">
    <property type="protein sequence ID" value="MCW3476937.1"/>
    <property type="molecule type" value="Genomic_DNA"/>
</dbReference>
<reference evidence="3" key="1">
    <citation type="submission" date="2022-09" db="EMBL/GenBank/DDBJ databases">
        <title>Rhodovastum sp. nov. RN2-1 isolated from soil in Seongnam, South Korea.</title>
        <authorList>
            <person name="Le N.T."/>
        </authorList>
    </citation>
    <scope>NUCLEOTIDE SEQUENCE</scope>
    <source>
        <strain evidence="3">RN2-1</strain>
    </source>
</reference>
<sequence>MKHLLLLSVLCCAPAAAQPADCASVPVGPGVPLEVWVGIDGRPGLPPGARGAAKLNLGEQPIYGTVCPGPAGPPEDVLRGPPAPNGLLRGDGPRDVLRNAPTGRVTIETVVPR</sequence>
<accession>A0AA41YX36</accession>
<name>A0AA41YX36_9PROT</name>
<protein>
    <submittedName>
        <fullName evidence="3">Uncharacterized protein</fullName>
    </submittedName>
</protein>
<feature type="chain" id="PRO_5041414864" evidence="2">
    <location>
        <begin position="18"/>
        <end position="113"/>
    </location>
</feature>
<dbReference type="Proteomes" id="UP001165679">
    <property type="component" value="Unassembled WGS sequence"/>
</dbReference>
<dbReference type="RefSeq" id="WP_264715794.1">
    <property type="nucleotide sequence ID" value="NZ_JAPDNT010000027.1"/>
</dbReference>
<keyword evidence="2" id="KW-0732">Signal</keyword>
<comment type="caution">
    <text evidence="3">The sequence shown here is derived from an EMBL/GenBank/DDBJ whole genome shotgun (WGS) entry which is preliminary data.</text>
</comment>
<reference evidence="3" key="2">
    <citation type="submission" date="2022-10" db="EMBL/GenBank/DDBJ databases">
        <authorList>
            <person name="Trinh H.N."/>
        </authorList>
    </citation>
    <scope>NUCLEOTIDE SEQUENCE</scope>
    <source>
        <strain evidence="3">RN2-1</strain>
    </source>
</reference>
<feature type="region of interest" description="Disordered" evidence="1">
    <location>
        <begin position="68"/>
        <end position="99"/>
    </location>
</feature>
<evidence type="ECO:0000313" key="3">
    <source>
        <dbReference type="EMBL" id="MCW3476937.1"/>
    </source>
</evidence>
<evidence type="ECO:0000313" key="4">
    <source>
        <dbReference type="Proteomes" id="UP001165679"/>
    </source>
</evidence>
<keyword evidence="4" id="KW-1185">Reference proteome</keyword>
<proteinExistence type="predicted"/>
<feature type="signal peptide" evidence="2">
    <location>
        <begin position="1"/>
        <end position="17"/>
    </location>
</feature>
<gene>
    <name evidence="3" type="ORF">OL599_20425</name>
</gene>
<evidence type="ECO:0000256" key="1">
    <source>
        <dbReference type="SAM" id="MobiDB-lite"/>
    </source>
</evidence>
<organism evidence="3 4">
    <name type="scientific">Limobrevibacterium gyesilva</name>
    <dbReference type="NCBI Taxonomy" id="2991712"/>
    <lineage>
        <taxon>Bacteria</taxon>
        <taxon>Pseudomonadati</taxon>
        <taxon>Pseudomonadota</taxon>
        <taxon>Alphaproteobacteria</taxon>
        <taxon>Acetobacterales</taxon>
        <taxon>Acetobacteraceae</taxon>
        <taxon>Limobrevibacterium</taxon>
    </lineage>
</organism>
<dbReference type="AlphaFoldDB" id="A0AA41YX36"/>